<feature type="compositionally biased region" description="Low complexity" evidence="1">
    <location>
        <begin position="139"/>
        <end position="153"/>
    </location>
</feature>
<dbReference type="InterPro" id="IPR032710">
    <property type="entry name" value="NTF2-like_dom_sf"/>
</dbReference>
<gene>
    <name evidence="2" type="ORF">BHE90_016855</name>
</gene>
<name>A0A430KZ84_9HYPO</name>
<organism evidence="2 3">
    <name type="scientific">Fusarium euwallaceae</name>
    <dbReference type="NCBI Taxonomy" id="1147111"/>
    <lineage>
        <taxon>Eukaryota</taxon>
        <taxon>Fungi</taxon>
        <taxon>Dikarya</taxon>
        <taxon>Ascomycota</taxon>
        <taxon>Pezizomycotina</taxon>
        <taxon>Sordariomycetes</taxon>
        <taxon>Hypocreomycetidae</taxon>
        <taxon>Hypocreales</taxon>
        <taxon>Nectriaceae</taxon>
        <taxon>Fusarium</taxon>
        <taxon>Fusarium solani species complex</taxon>
    </lineage>
</organism>
<reference evidence="2 3" key="1">
    <citation type="submission" date="2017-06" db="EMBL/GenBank/DDBJ databases">
        <title>Comparative genomic analysis of Ambrosia Fusariam Clade fungi.</title>
        <authorList>
            <person name="Stajich J.E."/>
            <person name="Carrillo J."/>
            <person name="Kijimoto T."/>
            <person name="Eskalen A."/>
            <person name="O'Donnell K."/>
            <person name="Kasson M."/>
        </authorList>
    </citation>
    <scope>NUCLEOTIDE SEQUENCE [LARGE SCALE GENOMIC DNA]</scope>
    <source>
        <strain evidence="2 3">UCR1854</strain>
    </source>
</reference>
<dbReference type="EMBL" id="MIKF01000716">
    <property type="protein sequence ID" value="RTE68767.1"/>
    <property type="molecule type" value="Genomic_DNA"/>
</dbReference>
<evidence type="ECO:0000256" key="1">
    <source>
        <dbReference type="SAM" id="MobiDB-lite"/>
    </source>
</evidence>
<keyword evidence="3" id="KW-1185">Reference proteome</keyword>
<dbReference type="InterPro" id="IPR053218">
    <property type="entry name" value="Pathogen-related_defense"/>
</dbReference>
<dbReference type="SUPFAM" id="SSF54427">
    <property type="entry name" value="NTF2-like"/>
    <property type="match status" value="1"/>
</dbReference>
<feature type="compositionally biased region" description="Polar residues" evidence="1">
    <location>
        <begin position="168"/>
        <end position="191"/>
    </location>
</feature>
<proteinExistence type="predicted"/>
<dbReference type="Proteomes" id="UP000287124">
    <property type="component" value="Unassembled WGS sequence"/>
</dbReference>
<evidence type="ECO:0008006" key="4">
    <source>
        <dbReference type="Google" id="ProtNLM"/>
    </source>
</evidence>
<dbReference type="AlphaFoldDB" id="A0A430KZ84"/>
<evidence type="ECO:0000313" key="2">
    <source>
        <dbReference type="EMBL" id="RTE68767.1"/>
    </source>
</evidence>
<accession>A0A430KZ84</accession>
<evidence type="ECO:0000313" key="3">
    <source>
        <dbReference type="Proteomes" id="UP000287124"/>
    </source>
</evidence>
<sequence>MDCPPELLKYVTLFTKERYITFGNTPRGLAEAYQEAVKARMFLEAGGFLTWFLYFLTNRAVKSTTHFEGQAADQQLFNSFDTCSPEDQLLVAQQLSRSIPAPNLQKFQDVFEKTIKPNQQNNLMVAPQKRRRTTDHTDPAPTSLSPTTSAASQTRRRTTDHTDPAPTSLLSPTTSANSLSTSTESRQNSNRFIVGNPPILKVTPVLPPYLAGAIQRYEGAGNPWLAAITMTFFDASSFGNKLGSMMSLRIKGNKVERLANMLFDASVESTDEHRYLLMPNNLRAIPTSDFVLRGCNRDVIAEVFDYTKTRKAWRDTKEMSHTAGSLQEFVENLVKNWEIEASYKPEPEEWRTVNHDKYQFRLNGGPPQLAKSMAEVGTYNALIGPNKYYSPEHMDLSASHKTFKRMMPTFAWEVLEVYSGPPKVAFKWRHWGTFQNDYAAKNDRGERVTLKSNGKVIDIKGICVAELDDEFRIVDLDVYFDPMEMFSQMEKTNGEEPRPSEVVIAAQGACPFRSHS</sequence>
<dbReference type="PANTHER" id="PTHR31723">
    <property type="entry name" value="PATHOGENESIS-RELATED FAMILY PROTEIN"/>
    <property type="match status" value="1"/>
</dbReference>
<dbReference type="Gene3D" id="3.10.450.50">
    <property type="match status" value="1"/>
</dbReference>
<comment type="caution">
    <text evidence="2">The sequence shown here is derived from an EMBL/GenBank/DDBJ whole genome shotgun (WGS) entry which is preliminary data.</text>
</comment>
<feature type="region of interest" description="Disordered" evidence="1">
    <location>
        <begin position="118"/>
        <end position="194"/>
    </location>
</feature>
<dbReference type="PANTHER" id="PTHR31723:SF10">
    <property type="entry name" value="PATHOGEN-RELATED PROTEIN"/>
    <property type="match status" value="1"/>
</dbReference>
<protein>
    <recommendedName>
        <fullName evidence="4">SnoaL-like domain-containing protein</fullName>
    </recommendedName>
</protein>